<dbReference type="Proteomes" id="UP001621706">
    <property type="component" value="Unassembled WGS sequence"/>
</dbReference>
<gene>
    <name evidence="2" type="ORF">V3I07_07615</name>
</gene>
<dbReference type="InterPro" id="IPR027802">
    <property type="entry name" value="Multi-ubiquitin_dom"/>
</dbReference>
<protein>
    <submittedName>
        <fullName evidence="2">Multiubiquitin domain-containing protein</fullName>
    </submittedName>
</protein>
<comment type="caution">
    <text evidence="2">The sequence shown here is derived from an EMBL/GenBank/DDBJ whole genome shotgun (WGS) entry which is preliminary data.</text>
</comment>
<organism evidence="2 3">
    <name type="scientific">Flavobacterium oreochromis</name>
    <dbReference type="NCBI Taxonomy" id="2906078"/>
    <lineage>
        <taxon>Bacteria</taxon>
        <taxon>Pseudomonadati</taxon>
        <taxon>Bacteroidota</taxon>
        <taxon>Flavobacteriia</taxon>
        <taxon>Flavobacteriales</taxon>
        <taxon>Flavobacteriaceae</taxon>
        <taxon>Flavobacterium</taxon>
    </lineage>
</organism>
<evidence type="ECO:0000313" key="2">
    <source>
        <dbReference type="EMBL" id="MFK7000760.1"/>
    </source>
</evidence>
<keyword evidence="3" id="KW-1185">Reference proteome</keyword>
<accession>A0ABW8P937</accession>
<dbReference type="RefSeq" id="WP_088397665.1">
    <property type="nucleotide sequence ID" value="NZ_JAZGZP010000009.1"/>
</dbReference>
<feature type="domain" description="Multi-ubiquitin" evidence="1">
    <location>
        <begin position="23"/>
        <end position="87"/>
    </location>
</feature>
<evidence type="ECO:0000313" key="3">
    <source>
        <dbReference type="Proteomes" id="UP001621706"/>
    </source>
</evidence>
<dbReference type="InterPro" id="IPR025701">
    <property type="entry name" value="UBQ-conjugat_E2_E"/>
</dbReference>
<feature type="domain" description="Multi-ubiquitin" evidence="1">
    <location>
        <begin position="113"/>
        <end position="176"/>
    </location>
</feature>
<proteinExistence type="predicted"/>
<reference evidence="2 3" key="1">
    <citation type="submission" date="2024-02" db="EMBL/GenBank/DDBJ databases">
        <title>Comparative Genomic Analysis of Flavobacterium Species Causing Columnaris Disease of Freshwater Fish in Thailand: Insights into Virulence and Resistance Mechanisms.</title>
        <authorList>
            <person name="Nguyen D."/>
            <person name="Chokmangmeepisarn P."/>
            <person name="Khianchaikhan K."/>
            <person name="Morishita M."/>
            <person name="Bunnoy A."/>
            <person name="Rodkhum C."/>
        </authorList>
    </citation>
    <scope>NUCLEOTIDE SEQUENCE [LARGE SCALE GENOMIC DNA]</scope>
    <source>
        <strain evidence="2 3">CNRT2201</strain>
    </source>
</reference>
<dbReference type="Pfam" id="PF14462">
    <property type="entry name" value="Prok-E2_E"/>
    <property type="match status" value="1"/>
</dbReference>
<dbReference type="Pfam" id="PF14452">
    <property type="entry name" value="Multi_ubiq"/>
    <property type="match status" value="2"/>
</dbReference>
<sequence>MKDSINLKDCYCSGVKPTIAYKYEFLINDNSYTWDKQFITGNELHELAGTNSDTHFIRMRIKDSKGLIGPNIKVDLTECGIERFIILPFVQETLDLHDCFCQGVKPFITYKYLIKINGDKFEVEQESITGSEIIRLMNKDPQTHRVRMFTSHGKTIIKNDESVDLTECGVERFVIEPLDCTEGFVVSNHFNQLLPEDITYLKSFQNVDYISDGVSGNNVNWLIIRSFPIPKGYNVEVSDMAILIPINYPAGALDMVYFYPPLNRIDNKPIGAIVNQNIEGKSYQRWSRHRTNSNRWNPETDNVESHIDLMVNCLLEEFKKR</sequence>
<dbReference type="EMBL" id="JAZGZP010000009">
    <property type="protein sequence ID" value="MFK7000760.1"/>
    <property type="molecule type" value="Genomic_DNA"/>
</dbReference>
<evidence type="ECO:0000259" key="1">
    <source>
        <dbReference type="Pfam" id="PF14452"/>
    </source>
</evidence>
<name>A0ABW8P937_9FLAO</name>